<name>Q0RMJ8_FRAAA</name>
<keyword evidence="1" id="KW-1133">Transmembrane helix</keyword>
<feature type="transmembrane region" description="Helical" evidence="1">
    <location>
        <begin position="81"/>
        <end position="106"/>
    </location>
</feature>
<gene>
    <name evidence="3" type="ordered locus">FRAAL2606</name>
</gene>
<dbReference type="InterPro" id="IPR025889">
    <property type="entry name" value="GSP17M-like_dom"/>
</dbReference>
<feature type="transmembrane region" description="Helical" evidence="1">
    <location>
        <begin position="54"/>
        <end position="75"/>
    </location>
</feature>
<dbReference type="KEGG" id="fal:FRAAL2606"/>
<dbReference type="Proteomes" id="UP000000657">
    <property type="component" value="Chromosome"/>
</dbReference>
<organism evidence="3 4">
    <name type="scientific">Frankia alni (strain DSM 45986 / CECT 9034 / ACN14a)</name>
    <dbReference type="NCBI Taxonomy" id="326424"/>
    <lineage>
        <taxon>Bacteria</taxon>
        <taxon>Bacillati</taxon>
        <taxon>Actinomycetota</taxon>
        <taxon>Actinomycetes</taxon>
        <taxon>Frankiales</taxon>
        <taxon>Frankiaceae</taxon>
        <taxon>Frankia</taxon>
    </lineage>
</organism>
<keyword evidence="4" id="KW-1185">Reference proteome</keyword>
<dbReference type="Pfam" id="PF11181">
    <property type="entry name" value="YflT"/>
    <property type="match status" value="1"/>
</dbReference>
<feature type="domain" description="General stress protein 17M-like" evidence="2">
    <location>
        <begin position="2"/>
        <end position="68"/>
    </location>
</feature>
<sequence length="156" mass="16562">MVATFSTYADAERAVDRLADLHFPVERTAIVGRDLHTVEKVTGRLTWASAAGRSALAGAVTGALIGWIFGLFNWINPVQAAALLALYGAIFGAVLGALMGLLMYAFSRGRRDFVSVSALSADRYDLLVDADVAHEAARLLAQTEFGRLSSAGSSRS</sequence>
<dbReference type="AlphaFoldDB" id="Q0RMJ8"/>
<reference evidence="3 4" key="1">
    <citation type="journal article" date="2007" name="Genome Res.">
        <title>Genome characteristics of facultatively symbiotic Frankia sp. strains reflect host range and host plant biogeography.</title>
        <authorList>
            <person name="Normand P."/>
            <person name="Lapierre P."/>
            <person name="Tisa L.S."/>
            <person name="Gogarten J.P."/>
            <person name="Alloisio N."/>
            <person name="Bagnarol E."/>
            <person name="Bassi C.A."/>
            <person name="Berry A.M."/>
            <person name="Bickhart D.M."/>
            <person name="Choisne N."/>
            <person name="Couloux A."/>
            <person name="Cournoyer B."/>
            <person name="Cruveiller S."/>
            <person name="Daubin V."/>
            <person name="Demange N."/>
            <person name="Francino M.P."/>
            <person name="Goltsman E."/>
            <person name="Huang Y."/>
            <person name="Kopp O.R."/>
            <person name="Labarre L."/>
            <person name="Lapidus A."/>
            <person name="Lavire C."/>
            <person name="Marechal J."/>
            <person name="Martinez M."/>
            <person name="Mastronunzio J.E."/>
            <person name="Mullin B.C."/>
            <person name="Niemann J."/>
            <person name="Pujic P."/>
            <person name="Rawnsley T."/>
            <person name="Rouy Z."/>
            <person name="Schenowitz C."/>
            <person name="Sellstedt A."/>
            <person name="Tavares F."/>
            <person name="Tomkins J.P."/>
            <person name="Vallenet D."/>
            <person name="Valverde C."/>
            <person name="Wall L.G."/>
            <person name="Wang Y."/>
            <person name="Medigue C."/>
            <person name="Benson D.R."/>
        </authorList>
    </citation>
    <scope>NUCLEOTIDE SEQUENCE [LARGE SCALE GENOMIC DNA]</scope>
    <source>
        <strain evidence="4">DSM 45986 / CECT 9034 / ACN14a</strain>
    </source>
</reference>
<proteinExistence type="predicted"/>
<accession>Q0RMJ8</accession>
<evidence type="ECO:0000313" key="4">
    <source>
        <dbReference type="Proteomes" id="UP000000657"/>
    </source>
</evidence>
<evidence type="ECO:0000256" key="1">
    <source>
        <dbReference type="SAM" id="Phobius"/>
    </source>
</evidence>
<evidence type="ECO:0000313" key="3">
    <source>
        <dbReference type="EMBL" id="CAJ61253.1"/>
    </source>
</evidence>
<dbReference type="OrthoDB" id="3381462at2"/>
<keyword evidence="1" id="KW-0472">Membrane</keyword>
<dbReference type="HOGENOM" id="CLU_070264_3_0_11"/>
<dbReference type="eggNOG" id="ENOG5032RS7">
    <property type="taxonomic scope" value="Bacteria"/>
</dbReference>
<evidence type="ECO:0000259" key="2">
    <source>
        <dbReference type="Pfam" id="PF11181"/>
    </source>
</evidence>
<dbReference type="RefSeq" id="WP_011603759.1">
    <property type="nucleotide sequence ID" value="NC_008278.1"/>
</dbReference>
<keyword evidence="1" id="KW-0812">Transmembrane</keyword>
<protein>
    <recommendedName>
        <fullName evidence="2">General stress protein 17M-like domain-containing protein</fullName>
    </recommendedName>
</protein>
<dbReference type="EMBL" id="CT573213">
    <property type="protein sequence ID" value="CAJ61253.1"/>
    <property type="molecule type" value="Genomic_DNA"/>
</dbReference>
<dbReference type="STRING" id="326424.FRAAL2606"/>